<dbReference type="Proteomes" id="UP001305647">
    <property type="component" value="Unassembled WGS sequence"/>
</dbReference>
<sequence length="199" mass="22142">MEPHFKADANGLLAGWRGREAGGGRLPWEAPHGKRLGALTRVSMYCKCTYLHTFAGRCFELRLVPVHRHIQIYPSLDRSDDRTGYFPTLYSKLVVLYLGIFVSSNQESSCEAASRAELCMFRIPTTEGSSSGPVGHFEFDIRWGLEAALLERLCKCAKNTLFNSGYEGTLYCPYLRLQHSGATSVQTNLLSVIGDSRVA</sequence>
<comment type="caution">
    <text evidence="1">The sequence shown here is derived from an EMBL/GenBank/DDBJ whole genome shotgun (WGS) entry which is preliminary data.</text>
</comment>
<dbReference type="EMBL" id="MU863632">
    <property type="protein sequence ID" value="KAK4102098.1"/>
    <property type="molecule type" value="Genomic_DNA"/>
</dbReference>
<reference evidence="1" key="2">
    <citation type="submission" date="2023-05" db="EMBL/GenBank/DDBJ databases">
        <authorList>
            <consortium name="Lawrence Berkeley National Laboratory"/>
            <person name="Steindorff A."/>
            <person name="Hensen N."/>
            <person name="Bonometti L."/>
            <person name="Westerberg I."/>
            <person name="Brannstrom I.O."/>
            <person name="Guillou S."/>
            <person name="Cros-Aarteil S."/>
            <person name="Calhoun S."/>
            <person name="Haridas S."/>
            <person name="Kuo A."/>
            <person name="Mondo S."/>
            <person name="Pangilinan J."/>
            <person name="Riley R."/>
            <person name="Labutti K."/>
            <person name="Andreopoulos B."/>
            <person name="Lipzen A."/>
            <person name="Chen C."/>
            <person name="Yanf M."/>
            <person name="Daum C."/>
            <person name="Ng V."/>
            <person name="Clum A."/>
            <person name="Ohm R."/>
            <person name="Martin F."/>
            <person name="Silar P."/>
            <person name="Natvig D."/>
            <person name="Lalanne C."/>
            <person name="Gautier V."/>
            <person name="Ament-Velasquez S.L."/>
            <person name="Kruys A."/>
            <person name="Hutchinson M.I."/>
            <person name="Powell A.J."/>
            <person name="Barry K."/>
            <person name="Miller A.N."/>
            <person name="Grigoriev I.V."/>
            <person name="Debuchy R."/>
            <person name="Gladieux P."/>
            <person name="Thoren M.H."/>
            <person name="Johannesson H."/>
        </authorList>
    </citation>
    <scope>NUCLEOTIDE SEQUENCE</scope>
    <source>
        <strain evidence="1">CBS 757.83</strain>
    </source>
</reference>
<evidence type="ECO:0000313" key="1">
    <source>
        <dbReference type="EMBL" id="KAK4102098.1"/>
    </source>
</evidence>
<protein>
    <submittedName>
        <fullName evidence="1">Uncharacterized protein</fullName>
    </submittedName>
</protein>
<accession>A0AAN6Q256</accession>
<dbReference type="AlphaFoldDB" id="A0AAN6Q256"/>
<organism evidence="1 2">
    <name type="scientific">Parathielavia hyrcaniae</name>
    <dbReference type="NCBI Taxonomy" id="113614"/>
    <lineage>
        <taxon>Eukaryota</taxon>
        <taxon>Fungi</taxon>
        <taxon>Dikarya</taxon>
        <taxon>Ascomycota</taxon>
        <taxon>Pezizomycotina</taxon>
        <taxon>Sordariomycetes</taxon>
        <taxon>Sordariomycetidae</taxon>
        <taxon>Sordariales</taxon>
        <taxon>Chaetomiaceae</taxon>
        <taxon>Parathielavia</taxon>
    </lineage>
</organism>
<proteinExistence type="predicted"/>
<evidence type="ECO:0000313" key="2">
    <source>
        <dbReference type="Proteomes" id="UP001305647"/>
    </source>
</evidence>
<reference evidence="1" key="1">
    <citation type="journal article" date="2023" name="Mol. Phylogenet. Evol.">
        <title>Genome-scale phylogeny and comparative genomics of the fungal order Sordariales.</title>
        <authorList>
            <person name="Hensen N."/>
            <person name="Bonometti L."/>
            <person name="Westerberg I."/>
            <person name="Brannstrom I.O."/>
            <person name="Guillou S."/>
            <person name="Cros-Aarteil S."/>
            <person name="Calhoun S."/>
            <person name="Haridas S."/>
            <person name="Kuo A."/>
            <person name="Mondo S."/>
            <person name="Pangilinan J."/>
            <person name="Riley R."/>
            <person name="LaButti K."/>
            <person name="Andreopoulos B."/>
            <person name="Lipzen A."/>
            <person name="Chen C."/>
            <person name="Yan M."/>
            <person name="Daum C."/>
            <person name="Ng V."/>
            <person name="Clum A."/>
            <person name="Steindorff A."/>
            <person name="Ohm R.A."/>
            <person name="Martin F."/>
            <person name="Silar P."/>
            <person name="Natvig D.O."/>
            <person name="Lalanne C."/>
            <person name="Gautier V."/>
            <person name="Ament-Velasquez S.L."/>
            <person name="Kruys A."/>
            <person name="Hutchinson M.I."/>
            <person name="Powell A.J."/>
            <person name="Barry K."/>
            <person name="Miller A.N."/>
            <person name="Grigoriev I.V."/>
            <person name="Debuchy R."/>
            <person name="Gladieux P."/>
            <person name="Hiltunen Thoren M."/>
            <person name="Johannesson H."/>
        </authorList>
    </citation>
    <scope>NUCLEOTIDE SEQUENCE</scope>
    <source>
        <strain evidence="1">CBS 757.83</strain>
    </source>
</reference>
<name>A0AAN6Q256_9PEZI</name>
<keyword evidence="2" id="KW-1185">Reference proteome</keyword>
<gene>
    <name evidence="1" type="ORF">N658DRAFT_351451</name>
</gene>